<accession>A0A5S5BTK8</accession>
<evidence type="ECO:0000256" key="3">
    <source>
        <dbReference type="ARBA" id="ARBA00022692"/>
    </source>
</evidence>
<comment type="subcellular location">
    <subcellularLocation>
        <location evidence="1">Cell membrane</location>
        <topology evidence="1">Multi-pass membrane protein</topology>
    </subcellularLocation>
</comment>
<dbReference type="NCBIfam" id="TIGR02737">
    <property type="entry name" value="caa3_CtaG"/>
    <property type="match status" value="1"/>
</dbReference>
<dbReference type="AlphaFoldDB" id="A0A5S5BTK8"/>
<sequence>MLGLQYFSFEELWSPMFFFFMAALVLLYFYIAGPWRLKHQSDAPPVTAGQKTWFVGGAILFYLAQGGPIDLLGHMMFSFHMASMSLSYLIVPPMMMLGVPVFMWRLLFGASFWKRLSLLMNPILTLLAFNVLFSVYHFPVVHDYVMTHFFVHRVYYVVLLISAFMMWWQIAGPVPEWNRLADVRKMAYIFANGLLLTPACALIIFAGAPMYATYNDPEIWAYAMGYCVGGDVSTLLSQFSGPTFFNLMGALEDQQTGGIIMKLVQEFMYGGILIYVFKQWYKREHADDVDTDDTGSGRLDPAGANT</sequence>
<keyword evidence="3 6" id="KW-0812">Transmembrane</keyword>
<dbReference type="Pfam" id="PF09678">
    <property type="entry name" value="Caa3_CtaG"/>
    <property type="match status" value="1"/>
</dbReference>
<dbReference type="OrthoDB" id="128422at2"/>
<keyword evidence="2" id="KW-1003">Cell membrane</keyword>
<evidence type="ECO:0000313" key="7">
    <source>
        <dbReference type="EMBL" id="TYP70511.1"/>
    </source>
</evidence>
<reference evidence="7 8" key="1">
    <citation type="submission" date="2019-07" db="EMBL/GenBank/DDBJ databases">
        <title>Genomic Encyclopedia of Type Strains, Phase III (KMG-III): the genomes of soil and plant-associated and newly described type strains.</title>
        <authorList>
            <person name="Whitman W."/>
        </authorList>
    </citation>
    <scope>NUCLEOTIDE SEQUENCE [LARGE SCALE GENOMIC DNA]</scope>
    <source>
        <strain evidence="7 8">BL24</strain>
    </source>
</reference>
<evidence type="ECO:0000256" key="5">
    <source>
        <dbReference type="ARBA" id="ARBA00023136"/>
    </source>
</evidence>
<feature type="transmembrane region" description="Helical" evidence="6">
    <location>
        <begin position="259"/>
        <end position="277"/>
    </location>
</feature>
<feature type="transmembrane region" description="Helical" evidence="6">
    <location>
        <begin position="188"/>
        <end position="212"/>
    </location>
</feature>
<dbReference type="RefSeq" id="WP_148932094.1">
    <property type="nucleotide sequence ID" value="NZ_VNHS01000011.1"/>
</dbReference>
<keyword evidence="4 6" id="KW-1133">Transmembrane helix</keyword>
<dbReference type="InterPro" id="IPR014108">
    <property type="entry name" value="Caa3-assmbl_CtaG"/>
</dbReference>
<dbReference type="EMBL" id="VNHS01000011">
    <property type="protein sequence ID" value="TYP70511.1"/>
    <property type="molecule type" value="Genomic_DNA"/>
</dbReference>
<feature type="transmembrane region" description="Helical" evidence="6">
    <location>
        <begin position="12"/>
        <end position="33"/>
    </location>
</feature>
<evidence type="ECO:0000256" key="1">
    <source>
        <dbReference type="ARBA" id="ARBA00004651"/>
    </source>
</evidence>
<feature type="transmembrane region" description="Helical" evidence="6">
    <location>
        <begin position="85"/>
        <end position="107"/>
    </location>
</feature>
<dbReference type="Proteomes" id="UP000323257">
    <property type="component" value="Unassembled WGS sequence"/>
</dbReference>
<evidence type="ECO:0000256" key="4">
    <source>
        <dbReference type="ARBA" id="ARBA00022989"/>
    </source>
</evidence>
<dbReference type="InterPro" id="IPR019108">
    <property type="entry name" value="Caa3_assmbl_CtaG-rel"/>
</dbReference>
<feature type="transmembrane region" description="Helical" evidence="6">
    <location>
        <begin position="119"/>
        <end position="138"/>
    </location>
</feature>
<keyword evidence="8" id="KW-1185">Reference proteome</keyword>
<proteinExistence type="predicted"/>
<feature type="transmembrane region" description="Helical" evidence="6">
    <location>
        <begin position="150"/>
        <end position="168"/>
    </location>
</feature>
<feature type="transmembrane region" description="Helical" evidence="6">
    <location>
        <begin position="53"/>
        <end position="73"/>
    </location>
</feature>
<comment type="caution">
    <text evidence="7">The sequence shown here is derived from an EMBL/GenBank/DDBJ whole genome shotgun (WGS) entry which is preliminary data.</text>
</comment>
<organism evidence="7 8">
    <name type="scientific">Paenibacillus methanolicus</name>
    <dbReference type="NCBI Taxonomy" id="582686"/>
    <lineage>
        <taxon>Bacteria</taxon>
        <taxon>Bacillati</taxon>
        <taxon>Bacillota</taxon>
        <taxon>Bacilli</taxon>
        <taxon>Bacillales</taxon>
        <taxon>Paenibacillaceae</taxon>
        <taxon>Paenibacillus</taxon>
    </lineage>
</organism>
<dbReference type="GO" id="GO:0005886">
    <property type="term" value="C:plasma membrane"/>
    <property type="evidence" value="ECO:0007669"/>
    <property type="project" value="UniProtKB-SubCell"/>
</dbReference>
<evidence type="ECO:0000256" key="6">
    <source>
        <dbReference type="SAM" id="Phobius"/>
    </source>
</evidence>
<evidence type="ECO:0000256" key="2">
    <source>
        <dbReference type="ARBA" id="ARBA00022475"/>
    </source>
</evidence>
<gene>
    <name evidence="7" type="ORF">BCM02_11115</name>
</gene>
<feature type="transmembrane region" description="Helical" evidence="6">
    <location>
        <begin position="219"/>
        <end position="239"/>
    </location>
</feature>
<protein>
    <submittedName>
        <fullName evidence="7">Putative membrane protein</fullName>
    </submittedName>
</protein>
<keyword evidence="5 6" id="KW-0472">Membrane</keyword>
<name>A0A5S5BTK8_9BACL</name>
<evidence type="ECO:0000313" key="8">
    <source>
        <dbReference type="Proteomes" id="UP000323257"/>
    </source>
</evidence>